<accession>A0A2R6Y5B8</accession>
<comment type="caution">
    <text evidence="3">The sequence shown here is derived from an EMBL/GenBank/DDBJ whole genome shotgun (WGS) entry which is preliminary data.</text>
</comment>
<evidence type="ECO:0000259" key="1">
    <source>
        <dbReference type="Pfam" id="PF00534"/>
    </source>
</evidence>
<name>A0A2R6Y5B8_9BACL</name>
<dbReference type="AlphaFoldDB" id="A0A2R6Y5B8"/>
<dbReference type="Proteomes" id="UP000244338">
    <property type="component" value="Unassembled WGS sequence"/>
</dbReference>
<proteinExistence type="predicted"/>
<dbReference type="PANTHER" id="PTHR12526:SF572">
    <property type="entry name" value="BLL5144 PROTEIN"/>
    <property type="match status" value="1"/>
</dbReference>
<evidence type="ECO:0000259" key="2">
    <source>
        <dbReference type="Pfam" id="PF13439"/>
    </source>
</evidence>
<evidence type="ECO:0000313" key="3">
    <source>
        <dbReference type="EMBL" id="PTQ57845.1"/>
    </source>
</evidence>
<reference evidence="4" key="1">
    <citation type="journal article" date="2018" name="Sci. Rep.">
        <title>Lignite coal burning seam in the remote Altai Mountains harbors a hydrogen-driven thermophilic microbial community.</title>
        <authorList>
            <person name="Kadnikov V.V."/>
            <person name="Mardanov A.V."/>
            <person name="Ivasenko D.A."/>
            <person name="Antsiferov D.V."/>
            <person name="Beletsky A.V."/>
            <person name="Karnachuk O.V."/>
            <person name="Ravin N.V."/>
        </authorList>
    </citation>
    <scope>NUCLEOTIDE SEQUENCE [LARGE SCALE GENOMIC DNA]</scope>
</reference>
<sequence>MLRGTGLQEADLPVLSVYPESWQWQEHDIYPLPKHDEKSYTLAAHWVNASDIDIVSLQHEFGIFGGVAGEWIVRFLDALKKPVVTTFHTVFQEETLPYTPVQRTIAQRSDGIIVMNRLAIRYVSDLFNIPQKKIFYIPHGAPEPLRTSHQRLKQKWGVEGRKVLLTFGLLSPGKGIEYALDVLKEVSKRVPEALYLIAGQTHPEVKKREGEAYRSTLIRRVETLGLTAHVQMIDRFLSEEELTELLTISEVYISPYPGMAQITSGTLAYAVGLGRPVVATPYAYARDLLRDFPELVIPYGDTKTWAARLIELFTDDMAREALEKRILTLGRTMRWSVVGRRTEQLLARFVRQKEAMFSHG</sequence>
<dbReference type="SUPFAM" id="SSF53756">
    <property type="entry name" value="UDP-Glycosyltransferase/glycogen phosphorylase"/>
    <property type="match status" value="1"/>
</dbReference>
<dbReference type="InterPro" id="IPR028098">
    <property type="entry name" value="Glyco_trans_4-like_N"/>
</dbReference>
<organism evidence="3 4">
    <name type="scientific">Candidatus Carbonibacillus altaicus</name>
    <dbReference type="NCBI Taxonomy" id="2163959"/>
    <lineage>
        <taxon>Bacteria</taxon>
        <taxon>Bacillati</taxon>
        <taxon>Bacillota</taxon>
        <taxon>Bacilli</taxon>
        <taxon>Bacillales</taxon>
        <taxon>Candidatus Carbonibacillus</taxon>
    </lineage>
</organism>
<gene>
    <name evidence="3" type="ORF">BSOLF_0707</name>
</gene>
<dbReference type="Pfam" id="PF13439">
    <property type="entry name" value="Glyco_transf_4"/>
    <property type="match status" value="1"/>
</dbReference>
<feature type="domain" description="Glycosyltransferase subfamily 4-like N-terminal" evidence="2">
    <location>
        <begin position="30"/>
        <end position="140"/>
    </location>
</feature>
<keyword evidence="3" id="KW-0808">Transferase</keyword>
<dbReference type="GO" id="GO:0016757">
    <property type="term" value="F:glycosyltransferase activity"/>
    <property type="evidence" value="ECO:0007669"/>
    <property type="project" value="InterPro"/>
</dbReference>
<feature type="domain" description="Glycosyl transferase family 1" evidence="1">
    <location>
        <begin position="151"/>
        <end position="324"/>
    </location>
</feature>
<dbReference type="Pfam" id="PF00534">
    <property type="entry name" value="Glycos_transf_1"/>
    <property type="match status" value="1"/>
</dbReference>
<protein>
    <submittedName>
        <fullName evidence="3">Glycosyltransferase</fullName>
    </submittedName>
</protein>
<dbReference type="EMBL" id="PEBX01000002">
    <property type="protein sequence ID" value="PTQ57845.1"/>
    <property type="molecule type" value="Genomic_DNA"/>
</dbReference>
<dbReference type="Gene3D" id="3.40.50.2000">
    <property type="entry name" value="Glycogen Phosphorylase B"/>
    <property type="match status" value="2"/>
</dbReference>
<evidence type="ECO:0000313" key="4">
    <source>
        <dbReference type="Proteomes" id="UP000244338"/>
    </source>
</evidence>
<dbReference type="InterPro" id="IPR001296">
    <property type="entry name" value="Glyco_trans_1"/>
</dbReference>
<dbReference type="PANTHER" id="PTHR12526">
    <property type="entry name" value="GLYCOSYLTRANSFERASE"/>
    <property type="match status" value="1"/>
</dbReference>